<dbReference type="EMBL" id="JANBVB010001964">
    <property type="protein sequence ID" value="KAJ2888895.1"/>
    <property type="molecule type" value="Genomic_DNA"/>
</dbReference>
<evidence type="ECO:0000313" key="2">
    <source>
        <dbReference type="Proteomes" id="UP001139981"/>
    </source>
</evidence>
<sequence length="202" mass="21763">MFQRARGDGAPALAAQRHLPKSSGAAAEEQLNKRLDGEIRQLLTSFGEIIQSSRVENSEMSSKKAATSTSTPSQRGRDNASTNAASDGEDSDASDAGDASAPRSKTEPIKDKYVVAQEAYSAQTRAATMVRSVENLLGMVADIKRAYLVNDTAAMTMLADNRRKALEARTAATRKEIEELGSVLDAAVRDLEKVYYNSKYLG</sequence>
<protein>
    <submittedName>
        <fullName evidence="1">Uncharacterized protein</fullName>
    </submittedName>
</protein>
<accession>A0ACC1LXC5</accession>
<evidence type="ECO:0000313" key="1">
    <source>
        <dbReference type="EMBL" id="KAJ2888895.1"/>
    </source>
</evidence>
<proteinExistence type="predicted"/>
<comment type="caution">
    <text evidence="1">The sequence shown here is derived from an EMBL/GenBank/DDBJ whole genome shotgun (WGS) entry which is preliminary data.</text>
</comment>
<gene>
    <name evidence="1" type="ORF">IWW38_004864</name>
</gene>
<dbReference type="Proteomes" id="UP001139981">
    <property type="component" value="Unassembled WGS sequence"/>
</dbReference>
<reference evidence="1" key="1">
    <citation type="submission" date="2022-07" db="EMBL/GenBank/DDBJ databases">
        <title>Phylogenomic reconstructions and comparative analyses of Kickxellomycotina fungi.</title>
        <authorList>
            <person name="Reynolds N.K."/>
            <person name="Stajich J.E."/>
            <person name="Barry K."/>
            <person name="Grigoriev I.V."/>
            <person name="Crous P."/>
            <person name="Smith M.E."/>
        </authorList>
    </citation>
    <scope>NUCLEOTIDE SEQUENCE</scope>
    <source>
        <strain evidence="1">CBS 190363</strain>
    </source>
</reference>
<organism evidence="1 2">
    <name type="scientific">Coemansia aciculifera</name>
    <dbReference type="NCBI Taxonomy" id="417176"/>
    <lineage>
        <taxon>Eukaryota</taxon>
        <taxon>Fungi</taxon>
        <taxon>Fungi incertae sedis</taxon>
        <taxon>Zoopagomycota</taxon>
        <taxon>Kickxellomycotina</taxon>
        <taxon>Kickxellomycetes</taxon>
        <taxon>Kickxellales</taxon>
        <taxon>Kickxellaceae</taxon>
        <taxon>Coemansia</taxon>
    </lineage>
</organism>
<keyword evidence="2" id="KW-1185">Reference proteome</keyword>
<name>A0ACC1LXC5_9FUNG</name>